<sequence>MKLFYPHRTFQKEVAPQPGAKKSPLQLSHPKRLAGLLSLMLLLIPAFSAAESADSIVQAAFDYWRGDASIARLTMTIHRPTWERTVSIDAWTKGESDSLFVIKAPAKDKGNGTLKKGRGMWIYNPKVNKVIKLPPSMMSQSWQGSDFSNNDLAKTDSLIHDYTHTLEKSATVNGHTVHTIKSMPKPDAAVIWGMITMEIRDDHILLNETFFDEDLEPIKEMTASDIRPVDGKLFPMTWKMAKTETPENYTLMVYKSLTFTTELSDNTFTRANLVRSGR</sequence>
<proteinExistence type="predicted"/>
<dbReference type="Proteomes" id="UP001320148">
    <property type="component" value="Chromosome"/>
</dbReference>
<name>A0ABM7PM29_9BACT</name>
<feature type="domain" description="Uncharacterized protein TP-0789" evidence="2">
    <location>
        <begin position="94"/>
        <end position="274"/>
    </location>
</feature>
<dbReference type="RefSeq" id="WP_236889594.1">
    <property type="nucleotide sequence ID" value="NZ_AP024488.1"/>
</dbReference>
<keyword evidence="1" id="KW-0732">Signal</keyword>
<dbReference type="Gene3D" id="2.50.20.10">
    <property type="entry name" value="Lipoprotein localisation LolA/LolB/LppX"/>
    <property type="match status" value="1"/>
</dbReference>
<dbReference type="EMBL" id="AP024488">
    <property type="protein sequence ID" value="BCS98185.1"/>
    <property type="molecule type" value="Genomic_DNA"/>
</dbReference>
<evidence type="ECO:0000313" key="4">
    <source>
        <dbReference type="Proteomes" id="UP001320148"/>
    </source>
</evidence>
<keyword evidence="3" id="KW-0449">Lipoprotein</keyword>
<evidence type="ECO:0000256" key="1">
    <source>
        <dbReference type="ARBA" id="ARBA00022729"/>
    </source>
</evidence>
<evidence type="ECO:0000313" key="3">
    <source>
        <dbReference type="EMBL" id="BCS98185.1"/>
    </source>
</evidence>
<evidence type="ECO:0000259" key="2">
    <source>
        <dbReference type="Pfam" id="PF17131"/>
    </source>
</evidence>
<protein>
    <submittedName>
        <fullName evidence="3">Outer membrane lipoprotein-sorting protein</fullName>
    </submittedName>
</protein>
<reference evidence="3 4" key="1">
    <citation type="submission" date="2021-02" db="EMBL/GenBank/DDBJ databases">
        <title>Complete genome of Desulfoluna sp. strain ASN36.</title>
        <authorList>
            <person name="Takahashi A."/>
            <person name="Kojima H."/>
            <person name="Fukui M."/>
        </authorList>
    </citation>
    <scope>NUCLEOTIDE SEQUENCE [LARGE SCALE GENOMIC DNA]</scope>
    <source>
        <strain evidence="3 4">ASN36</strain>
    </source>
</reference>
<dbReference type="InterPro" id="IPR033399">
    <property type="entry name" value="TP_0789-like"/>
</dbReference>
<keyword evidence="4" id="KW-1185">Reference proteome</keyword>
<organism evidence="3 4">
    <name type="scientific">Desulfoluna limicola</name>
    <dbReference type="NCBI Taxonomy" id="2810562"/>
    <lineage>
        <taxon>Bacteria</taxon>
        <taxon>Pseudomonadati</taxon>
        <taxon>Thermodesulfobacteriota</taxon>
        <taxon>Desulfobacteria</taxon>
        <taxon>Desulfobacterales</taxon>
        <taxon>Desulfolunaceae</taxon>
        <taxon>Desulfoluna</taxon>
    </lineage>
</organism>
<dbReference type="SUPFAM" id="SSF89392">
    <property type="entry name" value="Prokaryotic lipoproteins and lipoprotein localization factors"/>
    <property type="match status" value="1"/>
</dbReference>
<dbReference type="CDD" id="cd16329">
    <property type="entry name" value="LolA_like"/>
    <property type="match status" value="1"/>
</dbReference>
<dbReference type="Pfam" id="PF17131">
    <property type="entry name" value="LolA_like"/>
    <property type="match status" value="1"/>
</dbReference>
<dbReference type="InterPro" id="IPR029046">
    <property type="entry name" value="LolA/LolB/LppX"/>
</dbReference>
<gene>
    <name evidence="3" type="ORF">DSLASN_38170</name>
</gene>
<accession>A0ABM7PM29</accession>